<comment type="caution">
    <text evidence="1">The sequence shown here is derived from an EMBL/GenBank/DDBJ whole genome shotgun (WGS) entry which is preliminary data.</text>
</comment>
<name>A0A9J5ZGS2_SOLCO</name>
<proteinExistence type="predicted"/>
<evidence type="ECO:0000313" key="1">
    <source>
        <dbReference type="EMBL" id="KAG5611882.1"/>
    </source>
</evidence>
<keyword evidence="2" id="KW-1185">Reference proteome</keyword>
<sequence length="127" mass="15023">MLLTLNVKTHGYNYALGSQLICLSSKSKFDGKIVWQLFDEKVFLYSRHSFASDKDRYSTYFSIEPCYGPNRNRKPLLYTLYQLLYPRKTKIKINPRLNAVQTDDKSIRYFDKDIPSRSEMDFNLNDT</sequence>
<dbReference type="EMBL" id="JACXVP010000004">
    <property type="protein sequence ID" value="KAG5611882.1"/>
    <property type="molecule type" value="Genomic_DNA"/>
</dbReference>
<reference evidence="1 2" key="1">
    <citation type="submission" date="2020-09" db="EMBL/GenBank/DDBJ databases">
        <title>De no assembly of potato wild relative species, Solanum commersonii.</title>
        <authorList>
            <person name="Cho K."/>
        </authorList>
    </citation>
    <scope>NUCLEOTIDE SEQUENCE [LARGE SCALE GENOMIC DNA]</scope>
    <source>
        <strain evidence="1">LZ3.2</strain>
        <tissue evidence="1">Leaf</tissue>
    </source>
</reference>
<dbReference type="Proteomes" id="UP000824120">
    <property type="component" value="Chromosome 4"/>
</dbReference>
<dbReference type="AlphaFoldDB" id="A0A9J5ZGS2"/>
<protein>
    <submittedName>
        <fullName evidence="1">Uncharacterized protein</fullName>
    </submittedName>
</protein>
<evidence type="ECO:0000313" key="2">
    <source>
        <dbReference type="Proteomes" id="UP000824120"/>
    </source>
</evidence>
<gene>
    <name evidence="1" type="ORF">H5410_023163</name>
</gene>
<accession>A0A9J5ZGS2</accession>
<organism evidence="1 2">
    <name type="scientific">Solanum commersonii</name>
    <name type="common">Commerson's wild potato</name>
    <name type="synonym">Commerson's nightshade</name>
    <dbReference type="NCBI Taxonomy" id="4109"/>
    <lineage>
        <taxon>Eukaryota</taxon>
        <taxon>Viridiplantae</taxon>
        <taxon>Streptophyta</taxon>
        <taxon>Embryophyta</taxon>
        <taxon>Tracheophyta</taxon>
        <taxon>Spermatophyta</taxon>
        <taxon>Magnoliopsida</taxon>
        <taxon>eudicotyledons</taxon>
        <taxon>Gunneridae</taxon>
        <taxon>Pentapetalae</taxon>
        <taxon>asterids</taxon>
        <taxon>lamiids</taxon>
        <taxon>Solanales</taxon>
        <taxon>Solanaceae</taxon>
        <taxon>Solanoideae</taxon>
        <taxon>Solaneae</taxon>
        <taxon>Solanum</taxon>
    </lineage>
</organism>